<evidence type="ECO:0000313" key="3">
    <source>
        <dbReference type="Proteomes" id="UP000002522"/>
    </source>
</evidence>
<dbReference type="RefSeq" id="WP_011077379.1">
    <property type="nucleotide sequence ID" value="NC_004432.1"/>
</dbReference>
<evidence type="ECO:0000313" key="2">
    <source>
        <dbReference type="EMBL" id="BAC44346.1"/>
    </source>
</evidence>
<feature type="compositionally biased region" description="Low complexity" evidence="1">
    <location>
        <begin position="497"/>
        <end position="509"/>
    </location>
</feature>
<evidence type="ECO:0000256" key="1">
    <source>
        <dbReference type="SAM" id="MobiDB-lite"/>
    </source>
</evidence>
<dbReference type="EMBL" id="BA000026">
    <property type="protein sequence ID" value="BAC44346.1"/>
    <property type="molecule type" value="Genomic_DNA"/>
</dbReference>
<dbReference type="Pfam" id="PF17374">
    <property type="entry name" value="DUF5396"/>
    <property type="match status" value="2"/>
</dbReference>
<keyword evidence="3" id="KW-1185">Reference proteome</keyword>
<accession>Q8EVK7</accession>
<dbReference type="Proteomes" id="UP000002522">
    <property type="component" value="Chromosome"/>
</dbReference>
<dbReference type="KEGG" id="mpe:MYPE5560"/>
<dbReference type="InterPro" id="IPR035158">
    <property type="entry name" value="DUF5396"/>
</dbReference>
<dbReference type="HOGENOM" id="CLU_322583_0_0_14"/>
<sequence>MKLIWKLLASSSCLGITVGTTIGVVNQGGEVAGYGSSTTPTSYSYINPFNIKAADGIRDIEVSIDSFRDALRRYGATESNPMQIDFITPYSSLGPLNTTMYNRIGTEISQTLSGGLMSWNWLPAGTANPSASSWFSTGNSEMGFFLWGPDYDGVGTWISSWIGLDEWGNNNRNSLNVWDAVHKRIRDIYRNESSYLAQYGQKYVAAAKDLLSKLISAGLYKSSFSTGTNLPDDYRQAFEGTLGQSSGNNAFQGIFTDSFFGQHLTEDISFFLQYILDDLYLFMPTPTASLKSRSATLLDPQFIQRSSPYGLTNLRDSAVKAAGTYYQLPGNRERGVIKGYGNATAWQTNNQWFSPAFGTASNSNYSTGISLIDTEVTGDWNNSDSRQQPMDHWRLNGATSLVLKDNTGKELQTLNRGQDLDLTSLSENLGKTYQLEFNIDTNIKWVDKNGNQKQALSGKDFERNLEAYWLASELGYQQNSYFINTLALDLQRTVNNGNGSNNNGNNGNNKKITDSDYPTEEYTNTDNKFTLYVTKPNGHILEYLSSSYFWGIPYTNQEVKNIKTGDSGEIKTTTTSENGTTRTTLDLDRTNFGNIFGMAKGRSSDLNDDNLWSAGAYYVARISESEIVYRKNNEYFNARKDLINKDEEKITEQRVNLVGAQVTAQVVYENFLAGNYSSAQIPTTETQTVINDPVWRNAIKYIGVSRTEQSNFAVWGGNPYEIDSSTHRPTTRLKSSVNSTAARFLSDYESDQARIIRAAIPGMINWFNLSSLVYPAGDFEFSAIPYGVFHWNEKDSTGGEDVTKELHRQIYDGVYAPFTNQANQPVYNYGVLPRSPSELVQIGLGLK</sequence>
<dbReference type="AlphaFoldDB" id="Q8EVK7"/>
<reference evidence="2 3" key="1">
    <citation type="journal article" date="2002" name="Nucleic Acids Res.">
        <title>The complete genomic sequence of Mycoplasma penetrans, an intracellular bacterial pathogen in humans.</title>
        <authorList>
            <person name="Sasaki Y."/>
            <person name="Ishikawa J."/>
            <person name="Yamashita A."/>
            <person name="Oshima K."/>
            <person name="Kenri T."/>
            <person name="Furuya K."/>
            <person name="Yoshino C."/>
            <person name="Horino A."/>
            <person name="Shiba T."/>
            <person name="Sasaki T."/>
            <person name="Hattori M."/>
        </authorList>
    </citation>
    <scope>NUCLEOTIDE SEQUENCE [LARGE SCALE GENOMIC DNA]</scope>
    <source>
        <strain evidence="2 3">HF-2</strain>
    </source>
</reference>
<name>Q8EVK7_MALP2</name>
<dbReference type="eggNOG" id="COG0747">
    <property type="taxonomic scope" value="Bacteria"/>
</dbReference>
<dbReference type="InParanoid" id="Q8EVK7"/>
<gene>
    <name evidence="2" type="ordered locus">MYPE5560</name>
</gene>
<dbReference type="STRING" id="272633.gene:10731673"/>
<organism evidence="2 3">
    <name type="scientific">Malacoplasma penetrans (strain HF-2)</name>
    <name type="common">Mycoplasma penetrans</name>
    <dbReference type="NCBI Taxonomy" id="272633"/>
    <lineage>
        <taxon>Bacteria</taxon>
        <taxon>Bacillati</taxon>
        <taxon>Mycoplasmatota</taxon>
        <taxon>Mycoplasmoidales</taxon>
        <taxon>Mycoplasmoidaceae</taxon>
        <taxon>Malacoplasma</taxon>
    </lineage>
</organism>
<protein>
    <submittedName>
        <fullName evidence="2">Uncharacterized protein</fullName>
    </submittedName>
</protein>
<proteinExistence type="predicted"/>
<feature type="region of interest" description="Disordered" evidence="1">
    <location>
        <begin position="497"/>
        <end position="519"/>
    </location>
</feature>